<feature type="domain" description="Helicase C-terminal" evidence="15">
    <location>
        <begin position="615"/>
        <end position="777"/>
    </location>
</feature>
<dbReference type="PROSITE" id="PS51194">
    <property type="entry name" value="HELICASE_CTER"/>
    <property type="match status" value="1"/>
</dbReference>
<dbReference type="InterPro" id="IPR036443">
    <property type="entry name" value="Znf_RanBP2_sf"/>
</dbReference>
<feature type="domain" description="Bromo" evidence="12">
    <location>
        <begin position="829"/>
        <end position="907"/>
    </location>
</feature>
<feature type="compositionally biased region" description="Polar residues" evidence="11">
    <location>
        <begin position="1"/>
        <end position="10"/>
    </location>
</feature>
<keyword evidence="7" id="KW-0067">ATP-binding</keyword>
<feature type="domain" description="RanBP2-type" evidence="13">
    <location>
        <begin position="1159"/>
        <end position="1188"/>
    </location>
</feature>
<dbReference type="Pfam" id="PF00439">
    <property type="entry name" value="Bromodomain"/>
    <property type="match status" value="1"/>
</dbReference>
<keyword evidence="3 10" id="KW-0863">Zinc-finger</keyword>
<dbReference type="SMART" id="SM00490">
    <property type="entry name" value="HELICc"/>
    <property type="match status" value="1"/>
</dbReference>
<sequence length="1191" mass="132550">MLTSKKTQPSFGPDGRRVSSGASSLPAPVLKCVGRAGSGFSSNPSSASATSAGTTCDGVAGGKMHSTNKLFQPGSKLIISRAPVMAGLSVLGGSLGLQRKFQRPMTKRRSYDKNAELALKSSTLGQKRRLDGMAKLLARAGKGLSYQLPGCGAKNKDGECSGTSDESDSEDEKEADRPFEPLQLWKSPYEGGEARGLPPRLMTMTRPDEYGVEETVTELVPAPIEAYAKESAFVPPVLAKWLRPHQREGVQFMYECVMGLKDFNGSGCILADDMGLGKTLQSVTLIWTLLQTGITANKERTAKRVIVVCPCSLVKNWDNEFVKWLGPGVAKTLALAESDRKTVEKNIDCFVKTKMFQILIASYETIRTHVGRLNKYKDCCDLLVCDEAHRLKNRENQTSMALNSIPVKRRVLLTGTPMQNDLEEFFAMVDFTNPGVLGTQEDFRKKTLFPILRGREPDATDKQKQRMLDIQQEMSATVNNFILRRVNTLNAEHLPPKLVQVVCCNLTEIQQNMYAHLCNSKDMQHVLEGKQVNCLGSIQMLMKLCNHPSLVVDDDSSNALDRTGGRAKKKICYAEEEKSSAAPGADGIARYMPPDAMGGGRNAPVMPELSGKMFVLYRLMREMRKPGNGNDKIVIVSNYTQTLDLIGRMCRENSWGFCRLDGSISMKKRQKMCDEFNDPSSSLVAFLLSSKAGGCGLNLIGGNRLVLYDPDWNPAVDKQAAARCWRDGQKKRCFTYRFLSTGTVEEKIFQRQLSKEGLQSVVDDSEQVNALSTKDLKNLFKLRQGTPSDTHDKLKCERCQIIVDDAEAEAVKVLPKKLAACRELLEKLMKLEDSASFLTPLQPEAHGVSVEDYQKQVKQPMDFGTVLNKLDKKNNSTGYGSPAAFTKDVNRVFSNVLKVWEPGKEIANAASRLQIWWIQQWTELVPILMSMKSDCDSCEKENESPTADGDNEPPPSYLNERGEDYQEQIGMPDEQNMRSWSHHHSTDTVDDPIFRAAMRGYDAVSFVFGLEVTWSLIQHRQQEEEERQALLELETMNEMNAASNETDDAIMMDDDECEDDQEDRAQEDDAFPEKGLDNNDSESAEDQIVEDSTDVAEHESSSLAIDTEEAEAMLEGKGANNKQVDDTESQDIEDRTEDEESTKHVPNPSTATTADPVTKSSKWECEACTFVNDKSKRKCQMCQTKKAKSRK</sequence>
<dbReference type="PROSITE" id="PS01358">
    <property type="entry name" value="ZF_RANBP2_1"/>
    <property type="match status" value="1"/>
</dbReference>
<keyword evidence="5" id="KW-0347">Helicase</keyword>
<dbReference type="SUPFAM" id="SSF90209">
    <property type="entry name" value="Ran binding protein zinc finger-like"/>
    <property type="match status" value="1"/>
</dbReference>
<dbReference type="SMART" id="SM00487">
    <property type="entry name" value="DEXDc"/>
    <property type="match status" value="1"/>
</dbReference>
<dbReference type="InterPro" id="IPR049730">
    <property type="entry name" value="SNF2/RAD54-like_C"/>
</dbReference>
<evidence type="ECO:0000256" key="1">
    <source>
        <dbReference type="ARBA" id="ARBA00022723"/>
    </source>
</evidence>
<feature type="region of interest" description="Disordered" evidence="11">
    <location>
        <begin position="1056"/>
        <end position="1160"/>
    </location>
</feature>
<evidence type="ECO:0008006" key="18">
    <source>
        <dbReference type="Google" id="ProtNLM"/>
    </source>
</evidence>
<dbReference type="PANTHER" id="PTHR45629:SF7">
    <property type="entry name" value="DNA EXCISION REPAIR PROTEIN ERCC-6-RELATED"/>
    <property type="match status" value="1"/>
</dbReference>
<evidence type="ECO:0000313" key="16">
    <source>
        <dbReference type="EMBL" id="KAL3763407.1"/>
    </source>
</evidence>
<dbReference type="Gene3D" id="3.40.50.10810">
    <property type="entry name" value="Tandem AAA-ATPase domain"/>
    <property type="match status" value="1"/>
</dbReference>
<keyword evidence="4" id="KW-0378">Hydrolase</keyword>
<dbReference type="GO" id="GO:0004386">
    <property type="term" value="F:helicase activity"/>
    <property type="evidence" value="ECO:0007669"/>
    <property type="project" value="UniProtKB-KW"/>
</dbReference>
<dbReference type="PROSITE" id="PS50014">
    <property type="entry name" value="BROMODOMAIN_2"/>
    <property type="match status" value="1"/>
</dbReference>
<dbReference type="InterPro" id="IPR050496">
    <property type="entry name" value="SNF2_RAD54_helicase_repair"/>
</dbReference>
<dbReference type="SUPFAM" id="SSF47370">
    <property type="entry name" value="Bromodomain"/>
    <property type="match status" value="1"/>
</dbReference>
<evidence type="ECO:0000256" key="7">
    <source>
        <dbReference type="ARBA" id="ARBA00022840"/>
    </source>
</evidence>
<keyword evidence="17" id="KW-1185">Reference proteome</keyword>
<dbReference type="InterPro" id="IPR014001">
    <property type="entry name" value="Helicase_ATP-bd"/>
</dbReference>
<dbReference type="Gene3D" id="1.20.920.10">
    <property type="entry name" value="Bromodomain-like"/>
    <property type="match status" value="1"/>
</dbReference>
<feature type="compositionally biased region" description="Acidic residues" evidence="11">
    <location>
        <begin position="1056"/>
        <end position="1070"/>
    </location>
</feature>
<dbReference type="GO" id="GO:0008270">
    <property type="term" value="F:zinc ion binding"/>
    <property type="evidence" value="ECO:0007669"/>
    <property type="project" value="UniProtKB-KW"/>
</dbReference>
<dbReference type="InterPro" id="IPR038718">
    <property type="entry name" value="SNF2-like_sf"/>
</dbReference>
<dbReference type="SMART" id="SM00547">
    <property type="entry name" value="ZnF_RBZ"/>
    <property type="match status" value="1"/>
</dbReference>
<evidence type="ECO:0000259" key="14">
    <source>
        <dbReference type="PROSITE" id="PS51192"/>
    </source>
</evidence>
<dbReference type="GO" id="GO:0005524">
    <property type="term" value="F:ATP binding"/>
    <property type="evidence" value="ECO:0007669"/>
    <property type="project" value="UniProtKB-KW"/>
</dbReference>
<accession>A0ABD3MIH7</accession>
<proteinExistence type="predicted"/>
<reference evidence="16 17" key="1">
    <citation type="submission" date="2024-10" db="EMBL/GenBank/DDBJ databases">
        <title>Updated reference genomes for cyclostephanoid diatoms.</title>
        <authorList>
            <person name="Roberts W.R."/>
            <person name="Alverson A.J."/>
        </authorList>
    </citation>
    <scope>NUCLEOTIDE SEQUENCE [LARGE SCALE GENOMIC DNA]</scope>
    <source>
        <strain evidence="16 17">AJA232-27</strain>
    </source>
</reference>
<dbReference type="PROSITE" id="PS51192">
    <property type="entry name" value="HELICASE_ATP_BIND_1"/>
    <property type="match status" value="1"/>
</dbReference>
<dbReference type="Pfam" id="PF00176">
    <property type="entry name" value="SNF2-rel_dom"/>
    <property type="match status" value="1"/>
</dbReference>
<dbReference type="CDD" id="cd18793">
    <property type="entry name" value="SF2_C_SNF"/>
    <property type="match status" value="1"/>
</dbReference>
<comment type="caution">
    <text evidence="16">The sequence shown here is derived from an EMBL/GenBank/DDBJ whole genome shotgun (WGS) entry which is preliminary data.</text>
</comment>
<feature type="region of interest" description="Disordered" evidence="11">
    <location>
        <begin position="152"/>
        <end position="180"/>
    </location>
</feature>
<dbReference type="PROSITE" id="PS50199">
    <property type="entry name" value="ZF_RANBP2_2"/>
    <property type="match status" value="1"/>
</dbReference>
<dbReference type="AlphaFoldDB" id="A0ABD3MIH7"/>
<dbReference type="InterPro" id="IPR001876">
    <property type="entry name" value="Znf_RanBP2"/>
</dbReference>
<feature type="compositionally biased region" description="Acidic residues" evidence="11">
    <location>
        <begin position="1079"/>
        <end position="1094"/>
    </location>
</feature>
<dbReference type="InterPro" id="IPR001650">
    <property type="entry name" value="Helicase_C-like"/>
</dbReference>
<dbReference type="FunFam" id="3.40.50.300:FF:000332">
    <property type="entry name" value="DNA repair and recombination protein RAD54-like"/>
    <property type="match status" value="1"/>
</dbReference>
<feature type="compositionally biased region" description="Acidic residues" evidence="11">
    <location>
        <begin position="1126"/>
        <end position="1140"/>
    </location>
</feature>
<dbReference type="InterPro" id="IPR036427">
    <property type="entry name" value="Bromodomain-like_sf"/>
</dbReference>
<dbReference type="EMBL" id="JALLBG020000123">
    <property type="protein sequence ID" value="KAL3763407.1"/>
    <property type="molecule type" value="Genomic_DNA"/>
</dbReference>
<name>A0ABD3MIH7_9STRA</name>
<keyword evidence="6" id="KW-0862">Zinc</keyword>
<dbReference type="SUPFAM" id="SSF52540">
    <property type="entry name" value="P-loop containing nucleoside triphosphate hydrolases"/>
    <property type="match status" value="2"/>
</dbReference>
<evidence type="ECO:0000256" key="2">
    <source>
        <dbReference type="ARBA" id="ARBA00022741"/>
    </source>
</evidence>
<feature type="region of interest" description="Disordered" evidence="11">
    <location>
        <begin position="1"/>
        <end position="25"/>
    </location>
</feature>
<dbReference type="GO" id="GO:0016787">
    <property type="term" value="F:hydrolase activity"/>
    <property type="evidence" value="ECO:0007669"/>
    <property type="project" value="UniProtKB-KW"/>
</dbReference>
<evidence type="ECO:0000259" key="12">
    <source>
        <dbReference type="PROSITE" id="PS50014"/>
    </source>
</evidence>
<dbReference type="PANTHER" id="PTHR45629">
    <property type="entry name" value="SNF2/RAD54 FAMILY MEMBER"/>
    <property type="match status" value="1"/>
</dbReference>
<feature type="region of interest" description="Disordered" evidence="11">
    <location>
        <begin position="936"/>
        <end position="960"/>
    </location>
</feature>
<protein>
    <recommendedName>
        <fullName evidence="18">DNA repair and recombination protein RAD54</fullName>
    </recommendedName>
</protein>
<dbReference type="SMART" id="SM00297">
    <property type="entry name" value="BROMO"/>
    <property type="match status" value="1"/>
</dbReference>
<keyword evidence="8 9" id="KW-0103">Bromodomain</keyword>
<gene>
    <name evidence="16" type="ORF">ACHAWU_001980</name>
</gene>
<evidence type="ECO:0000313" key="17">
    <source>
        <dbReference type="Proteomes" id="UP001530293"/>
    </source>
</evidence>
<dbReference type="CDD" id="cd18004">
    <property type="entry name" value="DEXHc_RAD54"/>
    <property type="match status" value="1"/>
</dbReference>
<dbReference type="Proteomes" id="UP001530293">
    <property type="component" value="Unassembled WGS sequence"/>
</dbReference>
<evidence type="ECO:0000259" key="13">
    <source>
        <dbReference type="PROSITE" id="PS50199"/>
    </source>
</evidence>
<evidence type="ECO:0000256" key="3">
    <source>
        <dbReference type="ARBA" id="ARBA00022771"/>
    </source>
</evidence>
<evidence type="ECO:0000256" key="10">
    <source>
        <dbReference type="PROSITE-ProRule" id="PRU00322"/>
    </source>
</evidence>
<dbReference type="InterPro" id="IPR001487">
    <property type="entry name" value="Bromodomain"/>
</dbReference>
<dbReference type="Gene3D" id="1.20.120.850">
    <property type="entry name" value="SWI2/SNF2 ATPases, N-terminal domain"/>
    <property type="match status" value="1"/>
</dbReference>
<dbReference type="CDD" id="cd04369">
    <property type="entry name" value="Bromodomain"/>
    <property type="match status" value="1"/>
</dbReference>
<dbReference type="InterPro" id="IPR000330">
    <property type="entry name" value="SNF2_N"/>
</dbReference>
<keyword evidence="2" id="KW-0547">Nucleotide-binding</keyword>
<evidence type="ECO:0000256" key="9">
    <source>
        <dbReference type="PROSITE-ProRule" id="PRU00035"/>
    </source>
</evidence>
<dbReference type="Pfam" id="PF00271">
    <property type="entry name" value="Helicase_C"/>
    <property type="match status" value="1"/>
</dbReference>
<evidence type="ECO:0000256" key="4">
    <source>
        <dbReference type="ARBA" id="ARBA00022801"/>
    </source>
</evidence>
<dbReference type="Gene3D" id="2.30.30.380">
    <property type="entry name" value="Zn-finger domain of Sec23/24"/>
    <property type="match status" value="1"/>
</dbReference>
<evidence type="ECO:0000256" key="11">
    <source>
        <dbReference type="SAM" id="MobiDB-lite"/>
    </source>
</evidence>
<dbReference type="InterPro" id="IPR027417">
    <property type="entry name" value="P-loop_NTPase"/>
</dbReference>
<organism evidence="16 17">
    <name type="scientific">Discostella pseudostelligera</name>
    <dbReference type="NCBI Taxonomy" id="259834"/>
    <lineage>
        <taxon>Eukaryota</taxon>
        <taxon>Sar</taxon>
        <taxon>Stramenopiles</taxon>
        <taxon>Ochrophyta</taxon>
        <taxon>Bacillariophyta</taxon>
        <taxon>Coscinodiscophyceae</taxon>
        <taxon>Thalassiosirophycidae</taxon>
        <taxon>Stephanodiscales</taxon>
        <taxon>Stephanodiscaceae</taxon>
        <taxon>Discostella</taxon>
    </lineage>
</organism>
<keyword evidence="1" id="KW-0479">Metal-binding</keyword>
<feature type="domain" description="Helicase ATP-binding" evidence="14">
    <location>
        <begin position="259"/>
        <end position="435"/>
    </location>
</feature>
<feature type="compositionally biased region" description="Polar residues" evidence="11">
    <location>
        <begin position="1147"/>
        <end position="1160"/>
    </location>
</feature>
<evidence type="ECO:0000256" key="5">
    <source>
        <dbReference type="ARBA" id="ARBA00022806"/>
    </source>
</evidence>
<dbReference type="Gene3D" id="3.40.50.300">
    <property type="entry name" value="P-loop containing nucleotide triphosphate hydrolases"/>
    <property type="match status" value="1"/>
</dbReference>
<evidence type="ECO:0000259" key="15">
    <source>
        <dbReference type="PROSITE" id="PS51194"/>
    </source>
</evidence>
<evidence type="ECO:0000256" key="8">
    <source>
        <dbReference type="ARBA" id="ARBA00023117"/>
    </source>
</evidence>
<evidence type="ECO:0000256" key="6">
    <source>
        <dbReference type="ARBA" id="ARBA00022833"/>
    </source>
</evidence>